<dbReference type="NCBIfam" id="TIGR03666">
    <property type="entry name" value="Rv2061_F420"/>
    <property type="match status" value="1"/>
</dbReference>
<feature type="domain" description="Pyridoxamine 5'-phosphate oxidase N-terminal" evidence="2">
    <location>
        <begin position="3"/>
        <end position="98"/>
    </location>
</feature>
<dbReference type="SUPFAM" id="SSF50475">
    <property type="entry name" value="FMN-binding split barrel"/>
    <property type="match status" value="1"/>
</dbReference>
<keyword evidence="1" id="KW-0560">Oxidoreductase</keyword>
<dbReference type="InterPro" id="IPR019965">
    <property type="entry name" value="PPOX_F420-dep_Rv2061_put"/>
</dbReference>
<dbReference type="EMBL" id="BOOO01000013">
    <property type="protein sequence ID" value="GII28839.1"/>
    <property type="molecule type" value="Genomic_DNA"/>
</dbReference>
<dbReference type="GO" id="GO:0070967">
    <property type="term" value="F:coenzyme F420 binding"/>
    <property type="evidence" value="ECO:0007669"/>
    <property type="project" value="TreeGrafter"/>
</dbReference>
<accession>A0A8J3TMJ4</accession>
<dbReference type="PANTHER" id="PTHR35176">
    <property type="entry name" value="HEME OXYGENASE HI_0854-RELATED"/>
    <property type="match status" value="1"/>
</dbReference>
<evidence type="ECO:0000256" key="1">
    <source>
        <dbReference type="ARBA" id="ARBA00023002"/>
    </source>
</evidence>
<comment type="caution">
    <text evidence="3">The sequence shown here is derived from an EMBL/GenBank/DDBJ whole genome shotgun (WGS) entry which is preliminary data.</text>
</comment>
<dbReference type="Pfam" id="PF01243">
    <property type="entry name" value="PNPOx_N"/>
    <property type="match status" value="1"/>
</dbReference>
<sequence>MTIVERLGAEKYVSVVTFRRNGTPVATPIWVVPDGDALAIWTGTRTGKVKRVRNNPEVTVTPCDVRGNVHGEPADGRAEVMSAEDTERVRALIIKKYGLVGWLTVRGSRLRRGREGTVGIRISMTAG</sequence>
<name>A0A8J3TMJ4_9ACTN</name>
<dbReference type="Gene3D" id="2.30.110.10">
    <property type="entry name" value="Electron Transport, Fmn-binding Protein, Chain A"/>
    <property type="match status" value="1"/>
</dbReference>
<reference evidence="3 4" key="1">
    <citation type="submission" date="2021-01" db="EMBL/GenBank/DDBJ databases">
        <title>Whole genome shotgun sequence of Planotetraspora mira NBRC 15435.</title>
        <authorList>
            <person name="Komaki H."/>
            <person name="Tamura T."/>
        </authorList>
    </citation>
    <scope>NUCLEOTIDE SEQUENCE [LARGE SCALE GENOMIC DNA]</scope>
    <source>
        <strain evidence="3 4">NBRC 15435</strain>
    </source>
</reference>
<organism evidence="3 4">
    <name type="scientific">Planotetraspora mira</name>
    <dbReference type="NCBI Taxonomy" id="58121"/>
    <lineage>
        <taxon>Bacteria</taxon>
        <taxon>Bacillati</taxon>
        <taxon>Actinomycetota</taxon>
        <taxon>Actinomycetes</taxon>
        <taxon>Streptosporangiales</taxon>
        <taxon>Streptosporangiaceae</taxon>
        <taxon>Planotetraspora</taxon>
    </lineage>
</organism>
<proteinExistence type="predicted"/>
<gene>
    <name evidence="3" type="ORF">Pmi06nite_22810</name>
</gene>
<evidence type="ECO:0000259" key="2">
    <source>
        <dbReference type="Pfam" id="PF01243"/>
    </source>
</evidence>
<dbReference type="Proteomes" id="UP000650628">
    <property type="component" value="Unassembled WGS sequence"/>
</dbReference>
<evidence type="ECO:0000313" key="4">
    <source>
        <dbReference type="Proteomes" id="UP000650628"/>
    </source>
</evidence>
<dbReference type="GO" id="GO:0016627">
    <property type="term" value="F:oxidoreductase activity, acting on the CH-CH group of donors"/>
    <property type="evidence" value="ECO:0007669"/>
    <property type="project" value="TreeGrafter"/>
</dbReference>
<dbReference type="InterPro" id="IPR012349">
    <property type="entry name" value="Split_barrel_FMN-bd"/>
</dbReference>
<dbReference type="RefSeq" id="WP_203952870.1">
    <property type="nucleotide sequence ID" value="NZ_BOOO01000013.1"/>
</dbReference>
<evidence type="ECO:0000313" key="3">
    <source>
        <dbReference type="EMBL" id="GII28839.1"/>
    </source>
</evidence>
<dbReference type="AlphaFoldDB" id="A0A8J3TMJ4"/>
<dbReference type="GO" id="GO:0005829">
    <property type="term" value="C:cytosol"/>
    <property type="evidence" value="ECO:0007669"/>
    <property type="project" value="TreeGrafter"/>
</dbReference>
<dbReference type="PANTHER" id="PTHR35176:SF11">
    <property type="entry name" value="PYRIDOXAMINE 5'-PHOSPHATE OXIDASE FAMILY PROTEIN"/>
    <property type="match status" value="1"/>
</dbReference>
<keyword evidence="4" id="KW-1185">Reference proteome</keyword>
<dbReference type="InterPro" id="IPR011576">
    <property type="entry name" value="Pyridox_Oxase_N"/>
</dbReference>
<dbReference type="InterPro" id="IPR052019">
    <property type="entry name" value="F420H2_bilvrd_red/Heme_oxyg"/>
</dbReference>
<protein>
    <submittedName>
        <fullName evidence="3">PPOX class F420-dependent oxidoreductase</fullName>
    </submittedName>
</protein>